<dbReference type="RefSeq" id="WP_027098081.1">
    <property type="nucleotide sequence ID" value="NZ_CABHIH010000003.1"/>
</dbReference>
<evidence type="ECO:0000313" key="12">
    <source>
        <dbReference type="Proteomes" id="UP000092714"/>
    </source>
</evidence>
<dbReference type="Pfam" id="PF02378">
    <property type="entry name" value="PTS_EIIC"/>
    <property type="match status" value="1"/>
</dbReference>
<evidence type="ECO:0000256" key="3">
    <source>
        <dbReference type="ARBA" id="ARBA00022475"/>
    </source>
</evidence>
<evidence type="ECO:0000259" key="10">
    <source>
        <dbReference type="PROSITE" id="PS51105"/>
    </source>
</evidence>
<dbReference type="PROSITE" id="PS51105">
    <property type="entry name" value="PTS_EIIC_TYPE_3"/>
    <property type="match status" value="1"/>
</dbReference>
<keyword evidence="6 9" id="KW-1133">Transmembrane helix</keyword>
<protein>
    <recommendedName>
        <fullName evidence="8">Permease IIC component</fullName>
    </recommendedName>
</protein>
<sequence length="436" mass="47697">MRNKASFESKIQIFAGKFTSQRHLIALRDAMTTVMPLIIIGSIFMLIAQFPYKPFTDFLNSIGLQAILNKASDATFGILGFAVTFTAAYNLANYYKLNTISAGLISLSSFILLTPVITGESGTGFPIKYLGSSGLFVGIFVAIISTEVFRWFVVRNIMIKMPDSVPPNVSKAFSSIIPGLAVIVFWLLVLLGLNAFGIDNIHDLIADTIGALLGVLGSTLPGIIFVIFVQCFFWMFGIHGAQVTAPIIEPLLLQNSDINRIAYQAGQELPNIITYEFLYNFVFMGGAGCLFALALLLFFKSKSKENKALGKMSLAPVSFQIAEPVLFGNPIIMNLKMVIPFILAPVITAIITYFAMDFGFVHKPIGAVIPWTTPPIIAGYLATGGSISGAIIQIITIAIDVLIYYPFFKIDDRSKLLMEQNKTNDVDSFNLDDIDL</sequence>
<keyword evidence="2 8" id="KW-0813">Transport</keyword>
<dbReference type="GO" id="GO:0009401">
    <property type="term" value="P:phosphoenolpyruvate-dependent sugar phosphotransferase system"/>
    <property type="evidence" value="ECO:0007669"/>
    <property type="project" value="InterPro"/>
</dbReference>
<comment type="caution">
    <text evidence="11">The sequence shown here is derived from an EMBL/GenBank/DDBJ whole genome shotgun (WGS) entry which is preliminary data.</text>
</comment>
<comment type="subcellular location">
    <subcellularLocation>
        <location evidence="1">Cell membrane</location>
        <topology evidence="1">Multi-pass membrane protein</topology>
    </subcellularLocation>
</comment>
<feature type="domain" description="PTS EIIC type-3" evidence="10">
    <location>
        <begin position="7"/>
        <end position="407"/>
    </location>
</feature>
<organism evidence="11 12">
    <name type="scientific">Clostridium paraputrificum</name>
    <dbReference type="NCBI Taxonomy" id="29363"/>
    <lineage>
        <taxon>Bacteria</taxon>
        <taxon>Bacillati</taxon>
        <taxon>Bacillota</taxon>
        <taxon>Clostridia</taxon>
        <taxon>Eubacteriales</taxon>
        <taxon>Clostridiaceae</taxon>
        <taxon>Clostridium</taxon>
    </lineage>
</organism>
<dbReference type="GO" id="GO:0008982">
    <property type="term" value="F:protein-N(PI)-phosphohistidine-sugar phosphotransferase activity"/>
    <property type="evidence" value="ECO:0007669"/>
    <property type="project" value="UniProtKB-UniRule"/>
</dbReference>
<feature type="transmembrane region" description="Helical" evidence="9">
    <location>
        <begin position="277"/>
        <end position="299"/>
    </location>
</feature>
<dbReference type="PANTHER" id="PTHR33989:SF4">
    <property type="entry name" value="PTS SYSTEM N,N'-DIACETYLCHITOBIOSE-SPECIFIC EIIC COMPONENT"/>
    <property type="match status" value="1"/>
</dbReference>
<evidence type="ECO:0000256" key="6">
    <source>
        <dbReference type="ARBA" id="ARBA00022989"/>
    </source>
</evidence>
<accession>A0A174SER3</accession>
<keyword evidence="7 8" id="KW-0472">Membrane</keyword>
<reference evidence="11 12" key="1">
    <citation type="submission" date="2016-06" db="EMBL/GenBank/DDBJ databases">
        <authorList>
            <person name="Kjaerup R.B."/>
            <person name="Dalgaard T.S."/>
            <person name="Juul-Madsen H.R."/>
        </authorList>
    </citation>
    <scope>NUCLEOTIDE SEQUENCE [LARGE SCALE GENOMIC DNA]</scope>
    <source>
        <strain evidence="11 12">373-A1</strain>
    </source>
</reference>
<dbReference type="PANTHER" id="PTHR33989">
    <property type="match status" value="1"/>
</dbReference>
<proteinExistence type="predicted"/>
<dbReference type="NCBIfam" id="TIGR00410">
    <property type="entry name" value="lacE"/>
    <property type="match status" value="1"/>
</dbReference>
<dbReference type="eggNOG" id="COG1455">
    <property type="taxonomic scope" value="Bacteria"/>
</dbReference>
<evidence type="ECO:0000256" key="9">
    <source>
        <dbReference type="SAM" id="Phobius"/>
    </source>
</evidence>
<keyword evidence="12" id="KW-1185">Reference proteome</keyword>
<dbReference type="InterPro" id="IPR004501">
    <property type="entry name" value="PTS_EIIC_3"/>
</dbReference>
<name>A0A174SER3_9CLOT</name>
<dbReference type="Proteomes" id="UP000092714">
    <property type="component" value="Unassembled WGS sequence"/>
</dbReference>
<dbReference type="EMBL" id="MAPZ01000025">
    <property type="protein sequence ID" value="OBY10104.1"/>
    <property type="molecule type" value="Genomic_DNA"/>
</dbReference>
<evidence type="ECO:0000313" key="11">
    <source>
        <dbReference type="EMBL" id="OBY10104.1"/>
    </source>
</evidence>
<dbReference type="OrthoDB" id="1641940at2"/>
<keyword evidence="3 8" id="KW-1003">Cell membrane</keyword>
<feature type="transmembrane region" description="Helical" evidence="9">
    <location>
        <begin position="129"/>
        <end position="152"/>
    </location>
</feature>
<keyword evidence="4 8" id="KW-0762">Sugar transport</keyword>
<feature type="transmembrane region" description="Helical" evidence="9">
    <location>
        <begin position="337"/>
        <end position="356"/>
    </location>
</feature>
<evidence type="ECO:0000256" key="4">
    <source>
        <dbReference type="ARBA" id="ARBA00022597"/>
    </source>
</evidence>
<dbReference type="InterPro" id="IPR051088">
    <property type="entry name" value="PTS_Sugar-EIIC/EIIB"/>
</dbReference>
<dbReference type="AlphaFoldDB" id="A0A174SER3"/>
<feature type="transmembrane region" description="Helical" evidence="9">
    <location>
        <begin position="209"/>
        <end position="236"/>
    </location>
</feature>
<comment type="function">
    <text evidence="8">The phosphoenolpyruvate-dependent sugar phosphotransferase system (PTS), a major carbohydrate active -transport system, catalyzes the phosphorylation of incoming sugar substrates concomitant with their translocation across the cell membrane.</text>
</comment>
<keyword evidence="5 9" id="KW-0812">Transmembrane</keyword>
<evidence type="ECO:0000256" key="2">
    <source>
        <dbReference type="ARBA" id="ARBA00022448"/>
    </source>
</evidence>
<feature type="transmembrane region" description="Helical" evidence="9">
    <location>
        <begin position="98"/>
        <end position="117"/>
    </location>
</feature>
<dbReference type="InterPro" id="IPR003352">
    <property type="entry name" value="PTS_EIIC"/>
</dbReference>
<dbReference type="GO" id="GO:1901264">
    <property type="term" value="P:carbohydrate derivative transport"/>
    <property type="evidence" value="ECO:0007669"/>
    <property type="project" value="TreeGrafter"/>
</dbReference>
<feature type="transmembrane region" description="Helical" evidence="9">
    <location>
        <begin position="34"/>
        <end position="52"/>
    </location>
</feature>
<evidence type="ECO:0000256" key="5">
    <source>
        <dbReference type="ARBA" id="ARBA00022692"/>
    </source>
</evidence>
<dbReference type="PIRSF" id="PIRSF006351">
    <property type="entry name" value="PTS_EIIC-Cellobiose"/>
    <property type="match status" value="1"/>
</dbReference>
<evidence type="ECO:0000256" key="8">
    <source>
        <dbReference type="PIRNR" id="PIRNR006351"/>
    </source>
</evidence>
<gene>
    <name evidence="11" type="ORF">CP373A1_13465</name>
</gene>
<evidence type="ECO:0000256" key="7">
    <source>
        <dbReference type="ARBA" id="ARBA00023136"/>
    </source>
</evidence>
<evidence type="ECO:0000256" key="1">
    <source>
        <dbReference type="ARBA" id="ARBA00004651"/>
    </source>
</evidence>
<feature type="transmembrane region" description="Helical" evidence="9">
    <location>
        <begin position="172"/>
        <end position="197"/>
    </location>
</feature>
<dbReference type="GO" id="GO:0005886">
    <property type="term" value="C:plasma membrane"/>
    <property type="evidence" value="ECO:0007669"/>
    <property type="project" value="UniProtKB-SubCell"/>
</dbReference>
<dbReference type="GeneID" id="42775909"/>
<dbReference type="InterPro" id="IPR004796">
    <property type="entry name" value="PTS_IIC_cello"/>
</dbReference>
<feature type="transmembrane region" description="Helical" evidence="9">
    <location>
        <begin position="376"/>
        <end position="405"/>
    </location>
</feature>
<feature type="transmembrane region" description="Helical" evidence="9">
    <location>
        <begin position="73"/>
        <end position="92"/>
    </location>
</feature>